<feature type="region of interest" description="Disordered" evidence="1">
    <location>
        <begin position="66"/>
        <end position="89"/>
    </location>
</feature>
<keyword evidence="3" id="KW-1185">Reference proteome</keyword>
<reference evidence="2 3" key="1">
    <citation type="submission" date="2016-02" db="EMBL/GenBank/DDBJ databases">
        <title>Band-tailed pigeon sequencing and assembly.</title>
        <authorList>
            <person name="Soares A.E."/>
            <person name="Novak B.J."/>
            <person name="Rice E.S."/>
            <person name="O'Connell B."/>
            <person name="Chang D."/>
            <person name="Weber S."/>
            <person name="Shapiro B."/>
        </authorList>
    </citation>
    <scope>NUCLEOTIDE SEQUENCE [LARGE SCALE GENOMIC DNA]</scope>
    <source>
        <strain evidence="2">BTP2013</strain>
        <tissue evidence="2">Blood</tissue>
    </source>
</reference>
<dbReference type="EMBL" id="LSYS01001891">
    <property type="protein sequence ID" value="OPJ87037.1"/>
    <property type="molecule type" value="Genomic_DNA"/>
</dbReference>
<gene>
    <name evidence="2" type="ORF">AV530_017791</name>
</gene>
<name>A0A1V4KT60_PATFA</name>
<evidence type="ECO:0000313" key="3">
    <source>
        <dbReference type="Proteomes" id="UP000190648"/>
    </source>
</evidence>
<organism evidence="2 3">
    <name type="scientific">Patagioenas fasciata monilis</name>
    <dbReference type="NCBI Taxonomy" id="372326"/>
    <lineage>
        <taxon>Eukaryota</taxon>
        <taxon>Metazoa</taxon>
        <taxon>Chordata</taxon>
        <taxon>Craniata</taxon>
        <taxon>Vertebrata</taxon>
        <taxon>Euteleostomi</taxon>
        <taxon>Archelosauria</taxon>
        <taxon>Archosauria</taxon>
        <taxon>Dinosauria</taxon>
        <taxon>Saurischia</taxon>
        <taxon>Theropoda</taxon>
        <taxon>Coelurosauria</taxon>
        <taxon>Aves</taxon>
        <taxon>Neognathae</taxon>
        <taxon>Neoaves</taxon>
        <taxon>Columbimorphae</taxon>
        <taxon>Columbiformes</taxon>
        <taxon>Columbidae</taxon>
        <taxon>Patagioenas</taxon>
    </lineage>
</organism>
<sequence>MLEFLCSFCLTRVNSSVIKSFIVVIAAECQKKESSSASDDDSSEKAELNAQQAFVFGQNLRDRVKLGDESNETGDVQNAGPPASDAPSATNYFLQYISSR</sequence>
<evidence type="ECO:0000256" key="1">
    <source>
        <dbReference type="SAM" id="MobiDB-lite"/>
    </source>
</evidence>
<accession>A0A1V4KT60</accession>
<proteinExistence type="predicted"/>
<evidence type="ECO:0000313" key="2">
    <source>
        <dbReference type="EMBL" id="OPJ87037.1"/>
    </source>
</evidence>
<comment type="caution">
    <text evidence="2">The sequence shown here is derived from an EMBL/GenBank/DDBJ whole genome shotgun (WGS) entry which is preliminary data.</text>
</comment>
<dbReference type="Proteomes" id="UP000190648">
    <property type="component" value="Unassembled WGS sequence"/>
</dbReference>
<dbReference type="STRING" id="372326.A0A1V4KT60"/>
<dbReference type="AlphaFoldDB" id="A0A1V4KT60"/>
<protein>
    <submittedName>
        <fullName evidence="2">Uncharacterized protein</fullName>
    </submittedName>
</protein>